<feature type="domain" description="OB-fold nucleic acid binding" evidence="8">
    <location>
        <begin position="18"/>
        <end position="110"/>
    </location>
</feature>
<gene>
    <name evidence="5" type="primary">xseA</name>
    <name evidence="9" type="ORF">H8K33_07030</name>
</gene>
<evidence type="ECO:0000259" key="8">
    <source>
        <dbReference type="Pfam" id="PF13742"/>
    </source>
</evidence>
<keyword evidence="4 5" id="KW-0269">Exonuclease</keyword>
<evidence type="ECO:0000256" key="1">
    <source>
        <dbReference type="ARBA" id="ARBA00022490"/>
    </source>
</evidence>
<evidence type="ECO:0000313" key="10">
    <source>
        <dbReference type="Proteomes" id="UP000643610"/>
    </source>
</evidence>
<dbReference type="PANTHER" id="PTHR30008:SF0">
    <property type="entry name" value="EXODEOXYRIBONUCLEASE 7 LARGE SUBUNIT"/>
    <property type="match status" value="1"/>
</dbReference>
<accession>A0ABR6XP23</accession>
<keyword evidence="1 5" id="KW-0963">Cytoplasm</keyword>
<comment type="subcellular location">
    <subcellularLocation>
        <location evidence="5 6">Cytoplasm</location>
    </subcellularLocation>
</comment>
<evidence type="ECO:0000256" key="2">
    <source>
        <dbReference type="ARBA" id="ARBA00022722"/>
    </source>
</evidence>
<dbReference type="InterPro" id="IPR020579">
    <property type="entry name" value="Exonuc_VII_lsu_C"/>
</dbReference>
<keyword evidence="10" id="KW-1185">Reference proteome</keyword>
<dbReference type="EMBL" id="JACOFU010000002">
    <property type="protein sequence ID" value="MBC3831255.1"/>
    <property type="molecule type" value="Genomic_DNA"/>
</dbReference>
<reference evidence="9 10" key="1">
    <citation type="submission" date="2020-08" db="EMBL/GenBank/DDBJ databases">
        <title>Novel species isolated from subtropical streams in China.</title>
        <authorList>
            <person name="Lu H."/>
        </authorList>
    </citation>
    <scope>NUCLEOTIDE SEQUENCE [LARGE SCALE GENOMIC DNA]</scope>
    <source>
        <strain evidence="9 10">KCTC 52442</strain>
    </source>
</reference>
<evidence type="ECO:0000256" key="3">
    <source>
        <dbReference type="ARBA" id="ARBA00022801"/>
    </source>
</evidence>
<feature type="domain" description="Exonuclease VII large subunit C-terminal" evidence="7">
    <location>
        <begin position="133"/>
        <end position="439"/>
    </location>
</feature>
<dbReference type="CDD" id="cd04489">
    <property type="entry name" value="ExoVII_LU_OBF"/>
    <property type="match status" value="1"/>
</dbReference>
<evidence type="ECO:0000256" key="4">
    <source>
        <dbReference type="ARBA" id="ARBA00022839"/>
    </source>
</evidence>
<dbReference type="InterPro" id="IPR025824">
    <property type="entry name" value="OB-fold_nuc-bd_dom"/>
</dbReference>
<protein>
    <recommendedName>
        <fullName evidence="5">Exodeoxyribonuclease 7 large subunit</fullName>
        <ecNumber evidence="5">3.1.11.6</ecNumber>
    </recommendedName>
    <alternativeName>
        <fullName evidence="5">Exodeoxyribonuclease VII large subunit</fullName>
        <shortName evidence="5">Exonuclease VII large subunit</shortName>
    </alternativeName>
</protein>
<dbReference type="Pfam" id="PF02601">
    <property type="entry name" value="Exonuc_VII_L"/>
    <property type="match status" value="1"/>
</dbReference>
<comment type="catalytic activity">
    <reaction evidence="5 6">
        <text>Exonucleolytic cleavage in either 5'- to 3'- or 3'- to 5'-direction to yield nucleoside 5'-phosphates.</text>
        <dbReference type="EC" id="3.1.11.6"/>
    </reaction>
</comment>
<organism evidence="9 10">
    <name type="scientific">Undibacterium amnicola</name>
    <dbReference type="NCBI Taxonomy" id="1834038"/>
    <lineage>
        <taxon>Bacteria</taxon>
        <taxon>Pseudomonadati</taxon>
        <taxon>Pseudomonadota</taxon>
        <taxon>Betaproteobacteria</taxon>
        <taxon>Burkholderiales</taxon>
        <taxon>Oxalobacteraceae</taxon>
        <taxon>Undibacterium</taxon>
    </lineage>
</organism>
<sequence length="459" mass="51541">MASNFPPQIPQKTESVIPVSALNQAVAQLLERNFPLTWVSGEISNFTRAASGHWYFTLKDSAAQVRAVMFRGRAQYANFMPREGDKVEVRALVGLYAPRGDYQINVEAIRRAGVGNLYEAFLQLKAKLAAEGLFDQERKKSIPSFVRRIGIVTSPNAAALRDVMTALQRRVPHIEVIIYPCPVQGDGAAAKIAQMIALAEAENRCELLIVCRGGGSIEDLWAFNEEIVARTIAHCELPVISGVGHETDFTISDFVADLRAPTPTAAAEMAATPRADWIANLNQWQHAMQRQMRGQLDRQAQNLDWLSQRLQSPSSTLASKRQQINYCAQSLRFAVLKPVQTAQNRLLQLEKRLMQKRPQIQACQSKLAYQHMQLRTSMRHQLQQHQTSLASLQEKLEMLNPQRTLERGYVILQQADGQVIRSAKQIHARDFLQLRTAQDVSELQIATINSAVKKRKSTD</sequence>
<evidence type="ECO:0000256" key="6">
    <source>
        <dbReference type="RuleBase" id="RU004355"/>
    </source>
</evidence>
<keyword evidence="3 5" id="KW-0378">Hydrolase</keyword>
<comment type="similarity">
    <text evidence="5 6">Belongs to the XseA family.</text>
</comment>
<keyword evidence="2 5" id="KW-0540">Nuclease</keyword>
<comment type="caution">
    <text evidence="9">The sequence shown here is derived from an EMBL/GenBank/DDBJ whole genome shotgun (WGS) entry which is preliminary data.</text>
</comment>
<dbReference type="RefSeq" id="WP_186890268.1">
    <property type="nucleotide sequence ID" value="NZ_JACOFU010000002.1"/>
</dbReference>
<proteinExistence type="inferred from homology"/>
<dbReference type="Pfam" id="PF13742">
    <property type="entry name" value="tRNA_anti_2"/>
    <property type="match status" value="1"/>
</dbReference>
<evidence type="ECO:0000313" key="9">
    <source>
        <dbReference type="EMBL" id="MBC3831255.1"/>
    </source>
</evidence>
<dbReference type="InterPro" id="IPR003753">
    <property type="entry name" value="Exonuc_VII_L"/>
</dbReference>
<dbReference type="PANTHER" id="PTHR30008">
    <property type="entry name" value="EXODEOXYRIBONUCLEASE 7 LARGE SUBUNIT"/>
    <property type="match status" value="1"/>
</dbReference>
<name>A0ABR6XP23_9BURK</name>
<evidence type="ECO:0000259" key="7">
    <source>
        <dbReference type="Pfam" id="PF02601"/>
    </source>
</evidence>
<evidence type="ECO:0000256" key="5">
    <source>
        <dbReference type="HAMAP-Rule" id="MF_00378"/>
    </source>
</evidence>
<comment type="function">
    <text evidence="5">Bidirectionally degrades single-stranded DNA into large acid-insoluble oligonucleotides, which are then degraded further into small acid-soluble oligonucleotides.</text>
</comment>
<dbReference type="HAMAP" id="MF_00378">
    <property type="entry name" value="Exonuc_7_L"/>
    <property type="match status" value="1"/>
</dbReference>
<comment type="subunit">
    <text evidence="5">Heterooligomer composed of large and small subunits.</text>
</comment>
<dbReference type="Proteomes" id="UP000643610">
    <property type="component" value="Unassembled WGS sequence"/>
</dbReference>
<dbReference type="NCBIfam" id="TIGR00237">
    <property type="entry name" value="xseA"/>
    <property type="match status" value="1"/>
</dbReference>
<dbReference type="EC" id="3.1.11.6" evidence="5"/>